<dbReference type="EMBL" id="JAMZEJ010000001">
    <property type="protein sequence ID" value="MCQ8239607.1"/>
    <property type="molecule type" value="Genomic_DNA"/>
</dbReference>
<evidence type="ECO:0000313" key="2">
    <source>
        <dbReference type="Proteomes" id="UP001524547"/>
    </source>
</evidence>
<comment type="caution">
    <text evidence="1">The sequence shown here is derived from an EMBL/GenBank/DDBJ whole genome shotgun (WGS) entry which is preliminary data.</text>
</comment>
<dbReference type="Proteomes" id="UP001524547">
    <property type="component" value="Unassembled WGS sequence"/>
</dbReference>
<reference evidence="1 2" key="1">
    <citation type="submission" date="2022-06" db="EMBL/GenBank/DDBJ databases">
        <title>Rhizosaccharibacter gen. nov. sp. nov. KSS12, endophytic bacteria isolated from sugarcane.</title>
        <authorList>
            <person name="Pitiwittayakul N."/>
        </authorList>
    </citation>
    <scope>NUCLEOTIDE SEQUENCE [LARGE SCALE GENOMIC DNA]</scope>
    <source>
        <strain evidence="1 2">KSS12</strain>
    </source>
</reference>
<accession>A0ABT1VUI7</accession>
<evidence type="ECO:0000313" key="1">
    <source>
        <dbReference type="EMBL" id="MCQ8239607.1"/>
    </source>
</evidence>
<keyword evidence="2" id="KW-1185">Reference proteome</keyword>
<gene>
    <name evidence="1" type="ORF">NFI88_01970</name>
</gene>
<dbReference type="RefSeq" id="WP_422918341.1">
    <property type="nucleotide sequence ID" value="NZ_JAMZEJ010000001.1"/>
</dbReference>
<protein>
    <submittedName>
        <fullName evidence="1">Uncharacterized protein</fullName>
    </submittedName>
</protein>
<organism evidence="1 2">
    <name type="scientific">Rhizosaccharibacter radicis</name>
    <dbReference type="NCBI Taxonomy" id="2782605"/>
    <lineage>
        <taxon>Bacteria</taxon>
        <taxon>Pseudomonadati</taxon>
        <taxon>Pseudomonadota</taxon>
        <taxon>Alphaproteobacteria</taxon>
        <taxon>Acetobacterales</taxon>
        <taxon>Acetobacteraceae</taxon>
        <taxon>Rhizosaccharibacter</taxon>
    </lineage>
</organism>
<name>A0ABT1VUI7_9PROT</name>
<sequence length="177" mass="18334">MGPASNPAPPEHFSQEPAINQKLLELGTPEMRATLDRTNATVIKQYNELLPVIAAGEGAKTGSSKAIIAANAEANRNHVFSAVEDFRRDAGKATNEQELYDAIKKYGINSSMIGGGLGKNVMGGKTLWVRQNALAISAAGGLGIGTAALAPSIVSAVNSSRTASNTSNNNNNNNNGS</sequence>
<proteinExistence type="predicted"/>